<dbReference type="RefSeq" id="WP_065484640.1">
    <property type="nucleotide sequence ID" value="NZ_MBEE01000285.1"/>
</dbReference>
<comment type="caution">
    <text evidence="1">The sequence shown here is derived from an EMBL/GenBank/DDBJ whole genome shotgun (WGS) entry which is preliminary data.</text>
</comment>
<dbReference type="AlphaFoldDB" id="A0A1B9CIE2"/>
<evidence type="ECO:0000313" key="2">
    <source>
        <dbReference type="Proteomes" id="UP000092683"/>
    </source>
</evidence>
<organism evidence="1 2">
    <name type="scientific">Mycobacterium malmoense</name>
    <dbReference type="NCBI Taxonomy" id="1780"/>
    <lineage>
        <taxon>Bacteria</taxon>
        <taxon>Bacillati</taxon>
        <taxon>Actinomycetota</taxon>
        <taxon>Actinomycetes</taxon>
        <taxon>Mycobacteriales</taxon>
        <taxon>Mycobacteriaceae</taxon>
        <taxon>Mycobacterium</taxon>
    </lineage>
</organism>
<proteinExistence type="predicted"/>
<protein>
    <submittedName>
        <fullName evidence="1">Uncharacterized protein</fullName>
    </submittedName>
</protein>
<name>A0A1B9CIE2_MYCMA</name>
<accession>A0A1B9CIE2</accession>
<dbReference type="EMBL" id="MBEE01000285">
    <property type="protein sequence ID" value="OCB41888.1"/>
    <property type="molecule type" value="Genomic_DNA"/>
</dbReference>
<reference evidence="1 2" key="1">
    <citation type="submission" date="2016-06" db="EMBL/GenBank/DDBJ databases">
        <authorList>
            <person name="Kjaerup R.B."/>
            <person name="Dalgaard T.S."/>
            <person name="Juul-Madsen H.R."/>
        </authorList>
    </citation>
    <scope>NUCLEOTIDE SEQUENCE [LARGE SCALE GENOMIC DNA]</scope>
    <source>
        <strain evidence="1 2">E3012</strain>
    </source>
</reference>
<sequence length="62" mass="6779">MLQRFLDQLADKIAEKVADKVDARLATAEQDITNLFEGFVTKLEQELAGIPIIGGVFKGQSS</sequence>
<evidence type="ECO:0000313" key="1">
    <source>
        <dbReference type="EMBL" id="OCB41888.1"/>
    </source>
</evidence>
<dbReference type="Proteomes" id="UP000092683">
    <property type="component" value="Unassembled WGS sequence"/>
</dbReference>
<gene>
    <name evidence="1" type="ORF">A5677_00510</name>
</gene>
<dbReference type="OrthoDB" id="9876711at2"/>